<dbReference type="NCBIfam" id="NF000595">
    <property type="entry name" value="PRK00015.1-3"/>
    <property type="match status" value="1"/>
</dbReference>
<dbReference type="InterPro" id="IPR036397">
    <property type="entry name" value="RNaseH_sf"/>
</dbReference>
<gene>
    <name evidence="14" type="primary">rnhB</name>
    <name evidence="18" type="ORF">HYG79_11465</name>
</gene>
<dbReference type="HAMAP" id="MF_00052_B">
    <property type="entry name" value="RNase_HII_B"/>
    <property type="match status" value="1"/>
</dbReference>
<dbReference type="Gene3D" id="3.30.420.10">
    <property type="entry name" value="Ribonuclease H-like superfamily/Ribonuclease H"/>
    <property type="match status" value="1"/>
</dbReference>
<keyword evidence="19" id="KW-1185">Reference proteome</keyword>
<name>A0A7H9ARD3_9FLAO</name>
<keyword evidence="8 14" id="KW-0963">Cytoplasm</keyword>
<keyword evidence="11 14" id="KW-0255">Endonuclease</keyword>
<organism evidence="18 19">
    <name type="scientific">Costertonia aggregata</name>
    <dbReference type="NCBI Taxonomy" id="343403"/>
    <lineage>
        <taxon>Bacteria</taxon>
        <taxon>Pseudomonadati</taxon>
        <taxon>Bacteroidota</taxon>
        <taxon>Flavobacteriia</taxon>
        <taxon>Flavobacteriales</taxon>
        <taxon>Flavobacteriaceae</taxon>
        <taxon>Costertonia</taxon>
    </lineage>
</organism>
<evidence type="ECO:0000256" key="11">
    <source>
        <dbReference type="ARBA" id="ARBA00022759"/>
    </source>
</evidence>
<evidence type="ECO:0000313" key="18">
    <source>
        <dbReference type="EMBL" id="QLG45942.1"/>
    </source>
</evidence>
<dbReference type="Pfam" id="PF01351">
    <property type="entry name" value="RNase_HII"/>
    <property type="match status" value="1"/>
</dbReference>
<feature type="domain" description="RNase H type-2" evidence="17">
    <location>
        <begin position="9"/>
        <end position="198"/>
    </location>
</feature>
<accession>A0A7H9ARD3</accession>
<protein>
    <recommendedName>
        <fullName evidence="7 14">Ribonuclease HII</fullName>
        <shortName evidence="14">RNase HII</shortName>
        <ecNumber evidence="6 14">3.1.26.4</ecNumber>
    </recommendedName>
</protein>
<feature type="binding site" evidence="14 15">
    <location>
        <position position="15"/>
    </location>
    <ligand>
        <name>a divalent metal cation</name>
        <dbReference type="ChEBI" id="CHEBI:60240"/>
    </ligand>
</feature>
<evidence type="ECO:0000256" key="16">
    <source>
        <dbReference type="RuleBase" id="RU003515"/>
    </source>
</evidence>
<evidence type="ECO:0000256" key="3">
    <source>
        <dbReference type="ARBA" id="ARBA00004065"/>
    </source>
</evidence>
<evidence type="ECO:0000313" key="19">
    <source>
        <dbReference type="Proteomes" id="UP000509302"/>
    </source>
</evidence>
<evidence type="ECO:0000259" key="17">
    <source>
        <dbReference type="PROSITE" id="PS51975"/>
    </source>
</evidence>
<dbReference type="KEGG" id="cagg:HYG79_11465"/>
<dbReference type="GO" id="GO:0004523">
    <property type="term" value="F:RNA-DNA hybrid ribonuclease activity"/>
    <property type="evidence" value="ECO:0007669"/>
    <property type="project" value="UniProtKB-UniRule"/>
</dbReference>
<dbReference type="InterPro" id="IPR024567">
    <property type="entry name" value="RNase_HII/HIII_dom"/>
</dbReference>
<evidence type="ECO:0000256" key="7">
    <source>
        <dbReference type="ARBA" id="ARBA00019179"/>
    </source>
</evidence>
<keyword evidence="9 14" id="KW-0540">Nuclease</keyword>
<dbReference type="GO" id="GO:0005737">
    <property type="term" value="C:cytoplasm"/>
    <property type="evidence" value="ECO:0007669"/>
    <property type="project" value="UniProtKB-SubCell"/>
</dbReference>
<evidence type="ECO:0000256" key="10">
    <source>
        <dbReference type="ARBA" id="ARBA00022723"/>
    </source>
</evidence>
<dbReference type="GO" id="GO:0032299">
    <property type="term" value="C:ribonuclease H2 complex"/>
    <property type="evidence" value="ECO:0007669"/>
    <property type="project" value="TreeGrafter"/>
</dbReference>
<keyword evidence="12 14" id="KW-0378">Hydrolase</keyword>
<evidence type="ECO:0000256" key="1">
    <source>
        <dbReference type="ARBA" id="ARBA00000077"/>
    </source>
</evidence>
<feature type="binding site" evidence="14 15">
    <location>
        <position position="16"/>
    </location>
    <ligand>
        <name>a divalent metal cation</name>
        <dbReference type="ChEBI" id="CHEBI:60240"/>
    </ligand>
</feature>
<comment type="similarity">
    <text evidence="5 14 16">Belongs to the RNase HII family.</text>
</comment>
<evidence type="ECO:0000256" key="6">
    <source>
        <dbReference type="ARBA" id="ARBA00012180"/>
    </source>
</evidence>
<evidence type="ECO:0000256" key="2">
    <source>
        <dbReference type="ARBA" id="ARBA00001946"/>
    </source>
</evidence>
<dbReference type="PROSITE" id="PS51975">
    <property type="entry name" value="RNASE_H_2"/>
    <property type="match status" value="1"/>
</dbReference>
<dbReference type="CDD" id="cd07182">
    <property type="entry name" value="RNase_HII_bacteria_HII_like"/>
    <property type="match status" value="1"/>
</dbReference>
<dbReference type="SUPFAM" id="SSF53098">
    <property type="entry name" value="Ribonuclease H-like"/>
    <property type="match status" value="1"/>
</dbReference>
<dbReference type="GO" id="GO:0006298">
    <property type="term" value="P:mismatch repair"/>
    <property type="evidence" value="ECO:0007669"/>
    <property type="project" value="TreeGrafter"/>
</dbReference>
<dbReference type="RefSeq" id="WP_179242228.1">
    <property type="nucleotide sequence ID" value="NZ_CP058595.1"/>
</dbReference>
<keyword evidence="13 14" id="KW-0464">Manganese</keyword>
<proteinExistence type="inferred from homology"/>
<dbReference type="Proteomes" id="UP000509302">
    <property type="component" value="Chromosome"/>
</dbReference>
<dbReference type="GO" id="GO:0043137">
    <property type="term" value="P:DNA replication, removal of RNA primer"/>
    <property type="evidence" value="ECO:0007669"/>
    <property type="project" value="TreeGrafter"/>
</dbReference>
<dbReference type="PANTHER" id="PTHR10954">
    <property type="entry name" value="RIBONUCLEASE H2 SUBUNIT A"/>
    <property type="match status" value="1"/>
</dbReference>
<evidence type="ECO:0000256" key="8">
    <source>
        <dbReference type="ARBA" id="ARBA00022490"/>
    </source>
</evidence>
<dbReference type="InterPro" id="IPR022898">
    <property type="entry name" value="RNase_HII"/>
</dbReference>
<evidence type="ECO:0000256" key="14">
    <source>
        <dbReference type="HAMAP-Rule" id="MF_00052"/>
    </source>
</evidence>
<evidence type="ECO:0000256" key="4">
    <source>
        <dbReference type="ARBA" id="ARBA00004496"/>
    </source>
</evidence>
<dbReference type="GO" id="GO:0003723">
    <property type="term" value="F:RNA binding"/>
    <property type="evidence" value="ECO:0007669"/>
    <property type="project" value="UniProtKB-UniRule"/>
</dbReference>
<feature type="binding site" evidence="14 15">
    <location>
        <position position="107"/>
    </location>
    <ligand>
        <name>a divalent metal cation</name>
        <dbReference type="ChEBI" id="CHEBI:60240"/>
    </ligand>
</feature>
<comment type="function">
    <text evidence="3 14 16">Endonuclease that specifically degrades the RNA of RNA-DNA hybrids.</text>
</comment>
<evidence type="ECO:0000256" key="13">
    <source>
        <dbReference type="ARBA" id="ARBA00023211"/>
    </source>
</evidence>
<comment type="subcellular location">
    <subcellularLocation>
        <location evidence="4 14">Cytoplasm</location>
    </subcellularLocation>
</comment>
<dbReference type="PANTHER" id="PTHR10954:SF18">
    <property type="entry name" value="RIBONUCLEASE HII"/>
    <property type="match status" value="1"/>
</dbReference>
<evidence type="ECO:0000256" key="9">
    <source>
        <dbReference type="ARBA" id="ARBA00022722"/>
    </source>
</evidence>
<comment type="cofactor">
    <cofactor evidence="14 15">
        <name>Mn(2+)</name>
        <dbReference type="ChEBI" id="CHEBI:29035"/>
    </cofactor>
    <cofactor evidence="14 15">
        <name>Mg(2+)</name>
        <dbReference type="ChEBI" id="CHEBI:18420"/>
    </cofactor>
    <text evidence="14 15">Manganese or magnesium. Binds 1 divalent metal ion per monomer in the absence of substrate. May bind a second metal ion after substrate binding.</text>
</comment>
<sequence length="198" mass="22730">MLNKIFNDFHEAGTDEAGRGCLAGPVTAAAVILPKKFENEILNDSKQLSETKRNVLRPYIEELAIGFGVAHVYPEKIDELNILNASILAMHSALDQIKNPPRFIIVDGNRFKPYHGIPYECIVKGDSKYMSIAAASVLAKTHRDAYMEKIHLEYPMYNWKRNKGYPTKEHREAIRKYGITKYHRKSFKQLPEQLRLDI</sequence>
<dbReference type="EMBL" id="CP058595">
    <property type="protein sequence ID" value="QLG45942.1"/>
    <property type="molecule type" value="Genomic_DNA"/>
</dbReference>
<reference evidence="18 19" key="1">
    <citation type="journal article" date="2006" name="Int. J. Syst. Evol. Microbiol.">
        <title>Costertonia aggregata gen. nov., sp. nov., a mesophilic marine bacterium of the family Flavobacteriaceae, isolated from a mature biofilm.</title>
        <authorList>
            <person name="Kwon K.K."/>
            <person name="Lee Y.K."/>
            <person name="Lee H.K."/>
        </authorList>
    </citation>
    <scope>NUCLEOTIDE SEQUENCE [LARGE SCALE GENOMIC DNA]</scope>
    <source>
        <strain evidence="18 19">KCCM 42265</strain>
    </source>
</reference>
<dbReference type="InterPro" id="IPR012337">
    <property type="entry name" value="RNaseH-like_sf"/>
</dbReference>
<evidence type="ECO:0000256" key="5">
    <source>
        <dbReference type="ARBA" id="ARBA00007383"/>
    </source>
</evidence>
<evidence type="ECO:0000256" key="15">
    <source>
        <dbReference type="PROSITE-ProRule" id="PRU01319"/>
    </source>
</evidence>
<dbReference type="AlphaFoldDB" id="A0A7H9ARD3"/>
<dbReference type="GO" id="GO:0030145">
    <property type="term" value="F:manganese ion binding"/>
    <property type="evidence" value="ECO:0007669"/>
    <property type="project" value="UniProtKB-UniRule"/>
</dbReference>
<dbReference type="EC" id="3.1.26.4" evidence="6 14"/>
<evidence type="ECO:0000256" key="12">
    <source>
        <dbReference type="ARBA" id="ARBA00022801"/>
    </source>
</evidence>
<keyword evidence="10 14" id="KW-0479">Metal-binding</keyword>
<dbReference type="InterPro" id="IPR001352">
    <property type="entry name" value="RNase_HII/HIII"/>
</dbReference>
<comment type="cofactor">
    <cofactor evidence="2">
        <name>Mg(2+)</name>
        <dbReference type="ChEBI" id="CHEBI:18420"/>
    </cofactor>
</comment>
<comment type="catalytic activity">
    <reaction evidence="1 14 15 16">
        <text>Endonucleolytic cleavage to 5'-phosphomonoester.</text>
        <dbReference type="EC" id="3.1.26.4"/>
    </reaction>
</comment>